<dbReference type="PANTHER" id="PTHR37767:SF1">
    <property type="entry name" value="HYDROXYPROLINE-RICH GLYCOPROTEIN FAMILY PROTEIN"/>
    <property type="match status" value="1"/>
</dbReference>
<accession>A0A835Q2T3</accession>
<reference evidence="1 2" key="1">
    <citation type="journal article" date="2020" name="Nat. Food">
        <title>A phased Vanilla planifolia genome enables genetic improvement of flavour and production.</title>
        <authorList>
            <person name="Hasing T."/>
            <person name="Tang H."/>
            <person name="Brym M."/>
            <person name="Khazi F."/>
            <person name="Huang T."/>
            <person name="Chambers A.H."/>
        </authorList>
    </citation>
    <scope>NUCLEOTIDE SEQUENCE [LARGE SCALE GENOMIC DNA]</scope>
    <source>
        <tissue evidence="1">Leaf</tissue>
    </source>
</reference>
<sequence>MGEDKEYSSSRHRRYGSQPISVPFLWEHKPGIPKREWATKPLPLPVETTALPVNLVISVPFHWEEKPGKPLIIYENPFIGKEEEEKGSIGTYHFNLHSHTSTPGEADSITVSKLEAQSNPNGKRNGVIDDLFLEFLFPQPVPDAGFTGTVAGHRSVDPLVKRTLTLGELILLSRRLSCRRKQACVKNHRVFSQLQEFIPKSLFSCLHASPTPQ</sequence>
<dbReference type="OrthoDB" id="1938864at2759"/>
<gene>
    <name evidence="1" type="ORF">HPP92_018778</name>
</gene>
<dbReference type="AlphaFoldDB" id="A0A835Q2T3"/>
<protein>
    <submittedName>
        <fullName evidence="1">Uncharacterized protein</fullName>
    </submittedName>
</protein>
<dbReference type="EMBL" id="JADCNM010000010">
    <property type="protein sequence ID" value="KAG0464614.1"/>
    <property type="molecule type" value="Genomic_DNA"/>
</dbReference>
<evidence type="ECO:0000313" key="1">
    <source>
        <dbReference type="EMBL" id="KAG0464614.1"/>
    </source>
</evidence>
<comment type="caution">
    <text evidence="1">The sequence shown here is derived from an EMBL/GenBank/DDBJ whole genome shotgun (WGS) entry which is preliminary data.</text>
</comment>
<name>A0A835Q2T3_VANPL</name>
<dbReference type="Proteomes" id="UP000639772">
    <property type="component" value="Chromosome 10"/>
</dbReference>
<dbReference type="PANTHER" id="PTHR37767">
    <property type="entry name" value="HYDROXYPROLINE-RICH GLYCOPROTEIN FAMILY PROTEIN"/>
    <property type="match status" value="1"/>
</dbReference>
<organism evidence="1 2">
    <name type="scientific">Vanilla planifolia</name>
    <name type="common">Vanilla</name>
    <dbReference type="NCBI Taxonomy" id="51239"/>
    <lineage>
        <taxon>Eukaryota</taxon>
        <taxon>Viridiplantae</taxon>
        <taxon>Streptophyta</taxon>
        <taxon>Embryophyta</taxon>
        <taxon>Tracheophyta</taxon>
        <taxon>Spermatophyta</taxon>
        <taxon>Magnoliopsida</taxon>
        <taxon>Liliopsida</taxon>
        <taxon>Asparagales</taxon>
        <taxon>Orchidaceae</taxon>
        <taxon>Vanilloideae</taxon>
        <taxon>Vanilleae</taxon>
        <taxon>Vanilla</taxon>
    </lineage>
</organism>
<evidence type="ECO:0000313" key="2">
    <source>
        <dbReference type="Proteomes" id="UP000639772"/>
    </source>
</evidence>
<proteinExistence type="predicted"/>